<feature type="transmembrane region" description="Helical" evidence="1">
    <location>
        <begin position="20"/>
        <end position="49"/>
    </location>
</feature>
<protein>
    <submittedName>
        <fullName evidence="2">Uncharacterized protein</fullName>
    </submittedName>
</protein>
<keyword evidence="1" id="KW-1133">Transmembrane helix</keyword>
<proteinExistence type="predicted"/>
<sequence>MQLTPSIWLLLPPACKFGRYFNSAVFMSGLPLILVSCSWGHCFLQSLLLHHYPRFKIM</sequence>
<accession>A0A0E9S747</accession>
<dbReference type="AlphaFoldDB" id="A0A0E9S747"/>
<name>A0A0E9S747_ANGAN</name>
<keyword evidence="1" id="KW-0812">Transmembrane</keyword>
<dbReference type="EMBL" id="GBXM01072092">
    <property type="protein sequence ID" value="JAH36485.1"/>
    <property type="molecule type" value="Transcribed_RNA"/>
</dbReference>
<reference evidence="2" key="2">
    <citation type="journal article" date="2015" name="Fish Shellfish Immunol.">
        <title>Early steps in the European eel (Anguilla anguilla)-Vibrio vulnificus interaction in the gills: Role of the RtxA13 toxin.</title>
        <authorList>
            <person name="Callol A."/>
            <person name="Pajuelo D."/>
            <person name="Ebbesson L."/>
            <person name="Teles M."/>
            <person name="MacKenzie S."/>
            <person name="Amaro C."/>
        </authorList>
    </citation>
    <scope>NUCLEOTIDE SEQUENCE</scope>
</reference>
<evidence type="ECO:0000313" key="2">
    <source>
        <dbReference type="EMBL" id="JAH36485.1"/>
    </source>
</evidence>
<organism evidence="2">
    <name type="scientific">Anguilla anguilla</name>
    <name type="common">European freshwater eel</name>
    <name type="synonym">Muraena anguilla</name>
    <dbReference type="NCBI Taxonomy" id="7936"/>
    <lineage>
        <taxon>Eukaryota</taxon>
        <taxon>Metazoa</taxon>
        <taxon>Chordata</taxon>
        <taxon>Craniata</taxon>
        <taxon>Vertebrata</taxon>
        <taxon>Euteleostomi</taxon>
        <taxon>Actinopterygii</taxon>
        <taxon>Neopterygii</taxon>
        <taxon>Teleostei</taxon>
        <taxon>Anguilliformes</taxon>
        <taxon>Anguillidae</taxon>
        <taxon>Anguilla</taxon>
    </lineage>
</organism>
<evidence type="ECO:0000256" key="1">
    <source>
        <dbReference type="SAM" id="Phobius"/>
    </source>
</evidence>
<keyword evidence="1" id="KW-0472">Membrane</keyword>
<reference evidence="2" key="1">
    <citation type="submission" date="2014-11" db="EMBL/GenBank/DDBJ databases">
        <authorList>
            <person name="Amaro Gonzalez C."/>
        </authorList>
    </citation>
    <scope>NUCLEOTIDE SEQUENCE</scope>
</reference>